<organism evidence="2 3">
    <name type="scientific">Catonella massiliensis</name>
    <dbReference type="NCBI Taxonomy" id="2799636"/>
    <lineage>
        <taxon>Bacteria</taxon>
        <taxon>Bacillati</taxon>
        <taxon>Bacillota</taxon>
        <taxon>Clostridia</taxon>
        <taxon>Lachnospirales</taxon>
        <taxon>Lachnospiraceae</taxon>
        <taxon>Catonella</taxon>
    </lineage>
</organism>
<keyword evidence="1" id="KW-0812">Transmembrane</keyword>
<evidence type="ECO:0000313" key="3">
    <source>
        <dbReference type="Proteomes" id="UP000604730"/>
    </source>
</evidence>
<feature type="transmembrane region" description="Helical" evidence="1">
    <location>
        <begin position="12"/>
        <end position="38"/>
    </location>
</feature>
<evidence type="ECO:0000256" key="1">
    <source>
        <dbReference type="SAM" id="Phobius"/>
    </source>
</evidence>
<gene>
    <name evidence="2" type="ORF">JJN12_02400</name>
</gene>
<keyword evidence="1" id="KW-1133">Transmembrane helix</keyword>
<reference evidence="2 3" key="1">
    <citation type="submission" date="2021-01" db="EMBL/GenBank/DDBJ databases">
        <title>Isolation and description of Catonella massiliensis sp. nov., a novel Catonella species, isolated from a stable periodontitis subject.</title>
        <authorList>
            <person name="Antezack A."/>
            <person name="Boxberger M."/>
            <person name="La Scola B."/>
            <person name="Monnet-Corti V."/>
        </authorList>
    </citation>
    <scope>NUCLEOTIDE SEQUENCE [LARGE SCALE GENOMIC DNA]</scope>
    <source>
        <strain evidence="2 3">Marseille-Q4567</strain>
    </source>
</reference>
<dbReference type="RefSeq" id="WP_208428198.1">
    <property type="nucleotide sequence ID" value="NZ_JAEPRJ010000001.1"/>
</dbReference>
<dbReference type="Proteomes" id="UP000604730">
    <property type="component" value="Unassembled WGS sequence"/>
</dbReference>
<evidence type="ECO:0000313" key="2">
    <source>
        <dbReference type="EMBL" id="MBK5896638.1"/>
    </source>
</evidence>
<keyword evidence="1" id="KW-0472">Membrane</keyword>
<dbReference type="Pfam" id="PF16152">
    <property type="entry name" value="DUF4860"/>
    <property type="match status" value="1"/>
</dbReference>
<proteinExistence type="predicted"/>
<dbReference type="InterPro" id="IPR032340">
    <property type="entry name" value="DUF4860"/>
</dbReference>
<comment type="caution">
    <text evidence="2">The sequence shown here is derived from an EMBL/GenBank/DDBJ whole genome shotgun (WGS) entry which is preliminary data.</text>
</comment>
<accession>A0ABS1IXL0</accession>
<protein>
    <submittedName>
        <fullName evidence="2">DUF4860 domain-containing protein</fullName>
    </submittedName>
</protein>
<keyword evidence="3" id="KW-1185">Reference proteome</keyword>
<dbReference type="EMBL" id="JAEPRJ010000001">
    <property type="protein sequence ID" value="MBK5896638.1"/>
    <property type="molecule type" value="Genomic_DNA"/>
</dbReference>
<name>A0ABS1IXL0_9FIRM</name>
<sequence length="159" mass="17671">MENKKSERGLVHTVCVLAVICMFGISAMMLGSVGASVYKNIAERNLDSFELRTSLSYVKTKINQYDEVGKIAIKEVNGLKTLVLSEDVEGEIFDTLVYFYKGKLYEITGARGMKFKPEDGFSILSVDSFEISEKDGLVKLVTIDDDGSTETLYVKLRTA</sequence>